<sequence>MNAIWVEEHGYTVFLRFIGIRRDDGIEITNGYNLKGAGGFLKNEPHYSCNVLKSQPRELRLRKASSARGDQDQQASVLEAALRRGRQRRLGQTIQGCHVAPRMPAGQAAQLPSPGARGAVAALFPRVCQRARPAAAASSGGAYTGRYLGGTQRSSVEDQGALRAGPDGIPNSALKIAIAARPPTSSCGCTRLVWRPAYSHLSGSARGLS</sequence>
<name>A0A6H5IBQ8_9HYME</name>
<dbReference type="Proteomes" id="UP000479190">
    <property type="component" value="Unassembled WGS sequence"/>
</dbReference>
<dbReference type="AlphaFoldDB" id="A0A6H5IBQ8"/>
<evidence type="ECO:0000313" key="2">
    <source>
        <dbReference type="Proteomes" id="UP000479190"/>
    </source>
</evidence>
<reference evidence="1 2" key="1">
    <citation type="submission" date="2020-02" db="EMBL/GenBank/DDBJ databases">
        <authorList>
            <person name="Ferguson B K."/>
        </authorList>
    </citation>
    <scope>NUCLEOTIDE SEQUENCE [LARGE SCALE GENOMIC DNA]</scope>
</reference>
<gene>
    <name evidence="1" type="ORF">TBRA_LOCUS7331</name>
</gene>
<accession>A0A6H5IBQ8</accession>
<organism evidence="1 2">
    <name type="scientific">Trichogramma brassicae</name>
    <dbReference type="NCBI Taxonomy" id="86971"/>
    <lineage>
        <taxon>Eukaryota</taxon>
        <taxon>Metazoa</taxon>
        <taxon>Ecdysozoa</taxon>
        <taxon>Arthropoda</taxon>
        <taxon>Hexapoda</taxon>
        <taxon>Insecta</taxon>
        <taxon>Pterygota</taxon>
        <taxon>Neoptera</taxon>
        <taxon>Endopterygota</taxon>
        <taxon>Hymenoptera</taxon>
        <taxon>Apocrita</taxon>
        <taxon>Proctotrupomorpha</taxon>
        <taxon>Chalcidoidea</taxon>
        <taxon>Trichogrammatidae</taxon>
        <taxon>Trichogramma</taxon>
    </lineage>
</organism>
<dbReference type="EMBL" id="CADCXV010000785">
    <property type="protein sequence ID" value="CAB0035434.1"/>
    <property type="molecule type" value="Genomic_DNA"/>
</dbReference>
<keyword evidence="2" id="KW-1185">Reference proteome</keyword>
<protein>
    <submittedName>
        <fullName evidence="1">Uncharacterized protein</fullName>
    </submittedName>
</protein>
<proteinExistence type="predicted"/>
<evidence type="ECO:0000313" key="1">
    <source>
        <dbReference type="EMBL" id="CAB0035434.1"/>
    </source>
</evidence>